<protein>
    <submittedName>
        <fullName evidence="1">Uncharacterized protein</fullName>
    </submittedName>
</protein>
<accession>A0A8H6Z182</accession>
<dbReference type="AlphaFoldDB" id="A0A8H6Z182"/>
<evidence type="ECO:0000313" key="2">
    <source>
        <dbReference type="Proteomes" id="UP000620124"/>
    </source>
</evidence>
<sequence>MTIHFPKNSDTILDHLASDSASLKTCALVCRVWVIRSGSVKTSAQKMFLQPAAFYDIRAPPFYRIFAAWMSSEKSKDNSCSNEIAAELHQLTRPDAPYFRRR</sequence>
<dbReference type="OrthoDB" id="2788229at2759"/>
<dbReference type="Proteomes" id="UP000620124">
    <property type="component" value="Unassembled WGS sequence"/>
</dbReference>
<comment type="caution">
    <text evidence="1">The sequence shown here is derived from an EMBL/GenBank/DDBJ whole genome shotgun (WGS) entry which is preliminary data.</text>
</comment>
<name>A0A8H6Z182_9AGAR</name>
<proteinExistence type="predicted"/>
<organism evidence="1 2">
    <name type="scientific">Mycena venus</name>
    <dbReference type="NCBI Taxonomy" id="2733690"/>
    <lineage>
        <taxon>Eukaryota</taxon>
        <taxon>Fungi</taxon>
        <taxon>Dikarya</taxon>
        <taxon>Basidiomycota</taxon>
        <taxon>Agaricomycotina</taxon>
        <taxon>Agaricomycetes</taxon>
        <taxon>Agaricomycetidae</taxon>
        <taxon>Agaricales</taxon>
        <taxon>Marasmiineae</taxon>
        <taxon>Mycenaceae</taxon>
        <taxon>Mycena</taxon>
    </lineage>
</organism>
<gene>
    <name evidence="1" type="ORF">MVEN_00223600</name>
</gene>
<keyword evidence="2" id="KW-1185">Reference proteome</keyword>
<evidence type="ECO:0000313" key="1">
    <source>
        <dbReference type="EMBL" id="KAF7368972.1"/>
    </source>
</evidence>
<dbReference type="EMBL" id="JACAZI010000002">
    <property type="protein sequence ID" value="KAF7368972.1"/>
    <property type="molecule type" value="Genomic_DNA"/>
</dbReference>
<reference evidence="1" key="1">
    <citation type="submission" date="2020-05" db="EMBL/GenBank/DDBJ databases">
        <title>Mycena genomes resolve the evolution of fungal bioluminescence.</title>
        <authorList>
            <person name="Tsai I.J."/>
        </authorList>
    </citation>
    <scope>NUCLEOTIDE SEQUENCE</scope>
    <source>
        <strain evidence="1">CCC161011</strain>
    </source>
</reference>